<protein>
    <submittedName>
        <fullName evidence="2">CHAT domain-containing protein</fullName>
    </submittedName>
</protein>
<dbReference type="OrthoDB" id="9771112at2"/>
<dbReference type="InterPro" id="IPR024983">
    <property type="entry name" value="CHAT_dom"/>
</dbReference>
<dbReference type="Proteomes" id="UP000199513">
    <property type="component" value="Unassembled WGS sequence"/>
</dbReference>
<dbReference type="Pfam" id="PF12770">
    <property type="entry name" value="CHAT"/>
    <property type="match status" value="1"/>
</dbReference>
<evidence type="ECO:0000313" key="3">
    <source>
        <dbReference type="Proteomes" id="UP000199513"/>
    </source>
</evidence>
<evidence type="ECO:0000259" key="1">
    <source>
        <dbReference type="Pfam" id="PF12770"/>
    </source>
</evidence>
<dbReference type="EMBL" id="FONY01000097">
    <property type="protein sequence ID" value="SFF63407.1"/>
    <property type="molecule type" value="Genomic_DNA"/>
</dbReference>
<gene>
    <name evidence="2" type="ORF">SAMN04488541_10971</name>
</gene>
<name>A0A1I2KDW5_9BACT</name>
<reference evidence="2 3" key="1">
    <citation type="submission" date="2016-10" db="EMBL/GenBank/DDBJ databases">
        <authorList>
            <person name="de Groot N.N."/>
        </authorList>
    </citation>
    <scope>NUCLEOTIDE SEQUENCE [LARGE SCALE GENOMIC DNA]</scope>
    <source>
        <strain>GEY</strain>
        <strain evidence="3">DSM 9560</strain>
    </source>
</reference>
<evidence type="ECO:0000313" key="2">
    <source>
        <dbReference type="EMBL" id="SFF63407.1"/>
    </source>
</evidence>
<sequence length="57" mass="6955">SLWKVDDKTTQDFMQRFYKEWLVNGKSKRNAFVEAQRQVRKEKAYPYYWGAFVMVGE</sequence>
<feature type="non-terminal residue" evidence="2">
    <location>
        <position position="1"/>
    </location>
</feature>
<proteinExistence type="predicted"/>
<dbReference type="STRING" id="1003.SAMN04488541_10971"/>
<keyword evidence="3" id="KW-1185">Reference proteome</keyword>
<feature type="domain" description="CHAT" evidence="1">
    <location>
        <begin position="1"/>
        <end position="57"/>
    </location>
</feature>
<accession>A0A1I2KDW5</accession>
<dbReference type="AlphaFoldDB" id="A0A1I2KDW5"/>
<organism evidence="2 3">
    <name type="scientific">Thermoflexibacter ruber</name>
    <dbReference type="NCBI Taxonomy" id="1003"/>
    <lineage>
        <taxon>Bacteria</taxon>
        <taxon>Pseudomonadati</taxon>
        <taxon>Bacteroidota</taxon>
        <taxon>Cytophagia</taxon>
        <taxon>Cytophagales</taxon>
        <taxon>Thermoflexibacteraceae</taxon>
        <taxon>Thermoflexibacter</taxon>
    </lineage>
</organism>